<dbReference type="OrthoDB" id="9802066at2"/>
<dbReference type="Proteomes" id="UP000322981">
    <property type="component" value="Unassembled WGS sequence"/>
</dbReference>
<dbReference type="SUPFAM" id="SSF109604">
    <property type="entry name" value="HD-domain/PDEase-like"/>
    <property type="match status" value="1"/>
</dbReference>
<feature type="domain" description="Response regulatory" evidence="3">
    <location>
        <begin position="7"/>
        <end position="123"/>
    </location>
</feature>
<dbReference type="InterPro" id="IPR037522">
    <property type="entry name" value="HD_GYP_dom"/>
</dbReference>
<evidence type="ECO:0000256" key="2">
    <source>
        <dbReference type="SAM" id="Coils"/>
    </source>
</evidence>
<dbReference type="Gene3D" id="1.10.3210.10">
    <property type="entry name" value="Hypothetical protein af1432"/>
    <property type="match status" value="1"/>
</dbReference>
<dbReference type="SMART" id="SM00471">
    <property type="entry name" value="HDc"/>
    <property type="match status" value="1"/>
</dbReference>
<dbReference type="EMBL" id="VWXX01000017">
    <property type="protein sequence ID" value="KAA6184619.1"/>
    <property type="molecule type" value="Genomic_DNA"/>
</dbReference>
<feature type="coiled-coil region" evidence="2">
    <location>
        <begin position="173"/>
        <end position="204"/>
    </location>
</feature>
<reference evidence="5 6" key="1">
    <citation type="submission" date="2019-09" db="EMBL/GenBank/DDBJ databases">
        <title>Whole-genome sequence of the purple sulfur bacterium Thiohalocapsa marina DSM 19078.</title>
        <authorList>
            <person name="Kyndt J.A."/>
            <person name="Meyer T.E."/>
        </authorList>
    </citation>
    <scope>NUCLEOTIDE SEQUENCE [LARGE SCALE GENOMIC DNA]</scope>
    <source>
        <strain evidence="5 6">DSM 19078</strain>
    </source>
</reference>
<evidence type="ECO:0000313" key="5">
    <source>
        <dbReference type="EMBL" id="KAA6184619.1"/>
    </source>
</evidence>
<keyword evidence="6" id="KW-1185">Reference proteome</keyword>
<feature type="domain" description="HD-GYP" evidence="4">
    <location>
        <begin position="223"/>
        <end position="416"/>
    </location>
</feature>
<protein>
    <submittedName>
        <fullName evidence="5">Response regulator</fullName>
    </submittedName>
</protein>
<dbReference type="PANTHER" id="PTHR45228">
    <property type="entry name" value="CYCLIC DI-GMP PHOSPHODIESTERASE TM_0186-RELATED"/>
    <property type="match status" value="1"/>
</dbReference>
<dbReference type="InterPro" id="IPR001789">
    <property type="entry name" value="Sig_transdc_resp-reg_receiver"/>
</dbReference>
<dbReference type="PROSITE" id="PS50110">
    <property type="entry name" value="RESPONSE_REGULATORY"/>
    <property type="match status" value="1"/>
</dbReference>
<dbReference type="RefSeq" id="WP_150093555.1">
    <property type="nucleotide sequence ID" value="NZ_JBFUOH010000035.1"/>
</dbReference>
<evidence type="ECO:0000259" key="3">
    <source>
        <dbReference type="PROSITE" id="PS50110"/>
    </source>
</evidence>
<feature type="modified residue" description="4-aspartylphosphate" evidence="1">
    <location>
        <position position="56"/>
    </location>
</feature>
<dbReference type="GO" id="GO:0000160">
    <property type="term" value="P:phosphorelay signal transduction system"/>
    <property type="evidence" value="ECO:0007669"/>
    <property type="project" value="InterPro"/>
</dbReference>
<accession>A0A5M8FIT8</accession>
<organism evidence="5 6">
    <name type="scientific">Thiohalocapsa marina</name>
    <dbReference type="NCBI Taxonomy" id="424902"/>
    <lineage>
        <taxon>Bacteria</taxon>
        <taxon>Pseudomonadati</taxon>
        <taxon>Pseudomonadota</taxon>
        <taxon>Gammaproteobacteria</taxon>
        <taxon>Chromatiales</taxon>
        <taxon>Chromatiaceae</taxon>
        <taxon>Thiohalocapsa</taxon>
    </lineage>
</organism>
<dbReference type="InterPro" id="IPR011006">
    <property type="entry name" value="CheY-like_superfamily"/>
</dbReference>
<dbReference type="InterPro" id="IPR003607">
    <property type="entry name" value="HD/PDEase_dom"/>
</dbReference>
<evidence type="ECO:0000256" key="1">
    <source>
        <dbReference type="PROSITE-ProRule" id="PRU00169"/>
    </source>
</evidence>
<dbReference type="PANTHER" id="PTHR45228:SF4">
    <property type="entry name" value="LIPOPROTEIN"/>
    <property type="match status" value="1"/>
</dbReference>
<comment type="caution">
    <text evidence="5">The sequence shown here is derived from an EMBL/GenBank/DDBJ whole genome shotgun (WGS) entry which is preliminary data.</text>
</comment>
<dbReference type="PROSITE" id="PS51832">
    <property type="entry name" value="HD_GYP"/>
    <property type="match status" value="1"/>
</dbReference>
<evidence type="ECO:0000313" key="6">
    <source>
        <dbReference type="Proteomes" id="UP000322981"/>
    </source>
</evidence>
<dbReference type="SMART" id="SM00448">
    <property type="entry name" value="REC"/>
    <property type="match status" value="1"/>
</dbReference>
<keyword evidence="1" id="KW-0597">Phosphoprotein</keyword>
<dbReference type="SUPFAM" id="SSF52172">
    <property type="entry name" value="CheY-like"/>
    <property type="match status" value="1"/>
</dbReference>
<evidence type="ECO:0000259" key="4">
    <source>
        <dbReference type="PROSITE" id="PS51832"/>
    </source>
</evidence>
<name>A0A5M8FIT8_9GAMM</name>
<proteinExistence type="predicted"/>
<dbReference type="Gene3D" id="3.40.50.2300">
    <property type="match status" value="1"/>
</dbReference>
<dbReference type="Pfam" id="PF13487">
    <property type="entry name" value="HD_5"/>
    <property type="match status" value="1"/>
</dbReference>
<dbReference type="InterPro" id="IPR052020">
    <property type="entry name" value="Cyclic_di-GMP/3'3'-cGAMP_PDE"/>
</dbReference>
<gene>
    <name evidence="5" type="ORF">F2Q65_11635</name>
</gene>
<keyword evidence="2" id="KW-0175">Coiled coil</keyword>
<dbReference type="Pfam" id="PF00072">
    <property type="entry name" value="Response_reg"/>
    <property type="match status" value="1"/>
</dbReference>
<dbReference type="AlphaFoldDB" id="A0A5M8FIT8"/>
<dbReference type="CDD" id="cd00077">
    <property type="entry name" value="HDc"/>
    <property type="match status" value="1"/>
</dbReference>
<dbReference type="GO" id="GO:0008081">
    <property type="term" value="F:phosphoric diester hydrolase activity"/>
    <property type="evidence" value="ECO:0007669"/>
    <property type="project" value="UniProtKB-ARBA"/>
</dbReference>
<sequence>MNQDGAYVLVVEDSSIQAEMLRRILVDDGHQVTLAHDGREGLQMARAERPDLIISDITMPVMDGFALCRAIRDDAALCQTPVILLTAMSDVRDILRGLNAGADTYLTKPYDRDALRGRVRSALDRSAPRAAGPALDLTAWIGDEAFEVRAGAQQILDLLLSTYCNAMEQNRLLQSTQDQLTLLNSQLQAEVERKSAALLEHERKLGAEREKLLRKEADHFRRLHNTLIESVTALASTVERRDPYTSGHQQRVATLAVLIGKELALSEFELEGLQLAGVVHDVGKIRIPAEILAKPGRLDEFEYGFIKTHAQVGYEILKNINFPWPIAEIVGQHHERLDGSGYPKGLRGDDILLQARILAVADVVESMSTTRPYRRALGVEVAIEEIQRGAGVKFDPEVVAAFLRIHQNGLWAPEVA</sequence>